<name>E4WTW7_OIKDI</name>
<evidence type="ECO:0000256" key="1">
    <source>
        <dbReference type="SAM" id="MobiDB-lite"/>
    </source>
</evidence>
<protein>
    <submittedName>
        <fullName evidence="3">Uncharacterized protein</fullName>
    </submittedName>
</protein>
<gene>
    <name evidence="3" type="ORF">GSOID_T00006353001</name>
</gene>
<dbReference type="InParanoid" id="E4WTW7"/>
<organism evidence="3">
    <name type="scientific">Oikopleura dioica</name>
    <name type="common">Tunicate</name>
    <dbReference type="NCBI Taxonomy" id="34765"/>
    <lineage>
        <taxon>Eukaryota</taxon>
        <taxon>Metazoa</taxon>
        <taxon>Chordata</taxon>
        <taxon>Tunicata</taxon>
        <taxon>Appendicularia</taxon>
        <taxon>Copelata</taxon>
        <taxon>Oikopleuridae</taxon>
        <taxon>Oikopleura</taxon>
    </lineage>
</organism>
<dbReference type="AlphaFoldDB" id="E4WTW7"/>
<proteinExistence type="predicted"/>
<feature type="compositionally biased region" description="Polar residues" evidence="1">
    <location>
        <begin position="566"/>
        <end position="580"/>
    </location>
</feature>
<evidence type="ECO:0000256" key="2">
    <source>
        <dbReference type="SAM" id="Phobius"/>
    </source>
</evidence>
<feature type="transmembrane region" description="Helical" evidence="2">
    <location>
        <begin position="231"/>
        <end position="251"/>
    </location>
</feature>
<feature type="transmembrane region" description="Helical" evidence="2">
    <location>
        <begin position="469"/>
        <end position="491"/>
    </location>
</feature>
<accession>E4WTW7</accession>
<reference evidence="3" key="1">
    <citation type="journal article" date="2010" name="Science">
        <title>Plasticity of animal genome architecture unmasked by rapid evolution of a pelagic tunicate.</title>
        <authorList>
            <person name="Denoeud F."/>
            <person name="Henriet S."/>
            <person name="Mungpakdee S."/>
            <person name="Aury J.M."/>
            <person name="Da Silva C."/>
            <person name="Brinkmann H."/>
            <person name="Mikhaleva J."/>
            <person name="Olsen L.C."/>
            <person name="Jubin C."/>
            <person name="Canestro C."/>
            <person name="Bouquet J.M."/>
            <person name="Danks G."/>
            <person name="Poulain J."/>
            <person name="Campsteijn C."/>
            <person name="Adamski M."/>
            <person name="Cross I."/>
            <person name="Yadetie F."/>
            <person name="Muffato M."/>
            <person name="Louis A."/>
            <person name="Butcher S."/>
            <person name="Tsagkogeorga G."/>
            <person name="Konrad A."/>
            <person name="Singh S."/>
            <person name="Jensen M.F."/>
            <person name="Cong E.H."/>
            <person name="Eikeseth-Otteraa H."/>
            <person name="Noel B."/>
            <person name="Anthouard V."/>
            <person name="Porcel B.M."/>
            <person name="Kachouri-Lafond R."/>
            <person name="Nishino A."/>
            <person name="Ugolini M."/>
            <person name="Chourrout P."/>
            <person name="Nishida H."/>
            <person name="Aasland R."/>
            <person name="Huzurbazar S."/>
            <person name="Westhof E."/>
            <person name="Delsuc F."/>
            <person name="Lehrach H."/>
            <person name="Reinhardt R."/>
            <person name="Weissenbach J."/>
            <person name="Roy S.W."/>
            <person name="Artiguenave F."/>
            <person name="Postlethwait J.H."/>
            <person name="Manak J.R."/>
            <person name="Thompson E.M."/>
            <person name="Jaillon O."/>
            <person name="Du Pasquier L."/>
            <person name="Boudinot P."/>
            <person name="Liberles D.A."/>
            <person name="Volff J.N."/>
            <person name="Philippe H."/>
            <person name="Lenhard B."/>
            <person name="Roest Crollius H."/>
            <person name="Wincker P."/>
            <person name="Chourrout D."/>
        </authorList>
    </citation>
    <scope>NUCLEOTIDE SEQUENCE [LARGE SCALE GENOMIC DNA]</scope>
</reference>
<keyword evidence="2" id="KW-0472">Membrane</keyword>
<dbReference type="EMBL" id="FN653016">
    <property type="protein sequence ID" value="CBY07264.1"/>
    <property type="molecule type" value="Genomic_DNA"/>
</dbReference>
<evidence type="ECO:0000313" key="4">
    <source>
        <dbReference type="Proteomes" id="UP000001307"/>
    </source>
</evidence>
<feature type="compositionally biased region" description="Polar residues" evidence="1">
    <location>
        <begin position="533"/>
        <end position="546"/>
    </location>
</feature>
<keyword evidence="2" id="KW-1133">Transmembrane helix</keyword>
<feature type="transmembrane region" description="Helical" evidence="2">
    <location>
        <begin position="358"/>
        <end position="380"/>
    </location>
</feature>
<dbReference type="OrthoDB" id="10325549at2759"/>
<feature type="transmembrane region" description="Helical" evidence="2">
    <location>
        <begin position="278"/>
        <end position="301"/>
    </location>
</feature>
<keyword evidence="2" id="KW-0812">Transmembrane</keyword>
<feature type="transmembrane region" description="Helical" evidence="2">
    <location>
        <begin position="400"/>
        <end position="423"/>
    </location>
</feature>
<feature type="transmembrane region" description="Helical" evidence="2">
    <location>
        <begin position="61"/>
        <end position="80"/>
    </location>
</feature>
<feature type="region of interest" description="Disordered" evidence="1">
    <location>
        <begin position="519"/>
        <end position="615"/>
    </location>
</feature>
<sequence>MVFTIPVLEEHGLEICWNNNITAGEFKTCSDEDGNLFPAANGNQYCFDCETYDIPTWLDGFVTFLWVLFAIDIFIAFYWMTFMWNNTQCRESIFKFADNRDSNVKAGPGKKIRNCCCLAITVPKDKCCCCCAKPLDKAEESGKKGYKCFKKVFCLPDGKRTADENKTYNYWNDVVKGKIKEGDRSECEFFQFFFCEAKRKRNIFFLCEAKRKPFYWPPNWPKFTLGEKKRIAFSLTFQYAPILALLLDFYFDIEYLNQITLYTSRNIMDKHIQINNGALIVVAIWDIFSFFTIPLTCMIVFQMSFTPNLKKNLIGEVVLLNISYLLEDGVELMLQYYFFDKYAGVKYDYAEAQKFWVVVMSAFISFTLAVGNIFILSHLFHQLNMAKKNNPEKEIKGTQWCFLVFLFCLGLVPLLAMFFRVIASSYQIFTFRKYRTGCLNYELADQSSKIATVIQAKFFDFDCWRAIDYPLIFGNFLGIFLHFCMACYLAVEAICGVPNDVKIVEPDLNYEIEQLQIPKAGADREMSPDETSELTSKQDSVSNCSDSFDDASHSPPPRPNQAPKCTKSQAQAPVTTQPQNVAVEPVYQEPPKEEKKPARQPPAPPQKSINAAVDI</sequence>
<dbReference type="Proteomes" id="UP000001307">
    <property type="component" value="Unassembled WGS sequence"/>
</dbReference>
<keyword evidence="4" id="KW-1185">Reference proteome</keyword>
<feature type="transmembrane region" description="Helical" evidence="2">
    <location>
        <begin position="313"/>
        <end position="338"/>
    </location>
</feature>
<evidence type="ECO:0000313" key="3">
    <source>
        <dbReference type="EMBL" id="CBY07264.1"/>
    </source>
</evidence>